<comment type="caution">
    <text evidence="1">The sequence shown here is derived from an EMBL/GenBank/DDBJ whole genome shotgun (WGS) entry which is preliminary data.</text>
</comment>
<evidence type="ECO:0000313" key="1">
    <source>
        <dbReference type="EMBL" id="MBR8534402.1"/>
    </source>
</evidence>
<accession>A0A941IX86</accession>
<dbReference type="Proteomes" id="UP000679220">
    <property type="component" value="Unassembled WGS sequence"/>
</dbReference>
<reference evidence="1" key="2">
    <citation type="submission" date="2021-04" db="EMBL/GenBank/DDBJ databases">
        <authorList>
            <person name="Zhang T."/>
            <person name="Zhang Y."/>
            <person name="Lu D."/>
            <person name="Zuo D."/>
            <person name="Du Z."/>
        </authorList>
    </citation>
    <scope>NUCLEOTIDE SEQUENCE</scope>
    <source>
        <strain evidence="1">JR1</strain>
    </source>
</reference>
<evidence type="ECO:0000313" key="2">
    <source>
        <dbReference type="Proteomes" id="UP000679220"/>
    </source>
</evidence>
<reference evidence="1" key="1">
    <citation type="journal article" date="2018" name="Int. J. Syst. Evol. Microbiol.">
        <title>Carboxylicivirga sediminis sp. nov., isolated from coastal sediment.</title>
        <authorList>
            <person name="Wang F.Q."/>
            <person name="Ren L.H."/>
            <person name="Zou R.J."/>
            <person name="Sun Y.Z."/>
            <person name="Liu X.J."/>
            <person name="Jiang F."/>
            <person name="Liu L.J."/>
        </authorList>
    </citation>
    <scope>NUCLEOTIDE SEQUENCE</scope>
    <source>
        <strain evidence="1">JR1</strain>
    </source>
</reference>
<dbReference type="EMBL" id="JAGTAR010000002">
    <property type="protein sequence ID" value="MBR8534402.1"/>
    <property type="molecule type" value="Genomic_DNA"/>
</dbReference>
<organism evidence="1 2">
    <name type="scientific">Carboxylicivirga sediminis</name>
    <dbReference type="NCBI Taxonomy" id="2006564"/>
    <lineage>
        <taxon>Bacteria</taxon>
        <taxon>Pseudomonadati</taxon>
        <taxon>Bacteroidota</taxon>
        <taxon>Bacteroidia</taxon>
        <taxon>Marinilabiliales</taxon>
        <taxon>Marinilabiliaceae</taxon>
        <taxon>Carboxylicivirga</taxon>
    </lineage>
</organism>
<protein>
    <submittedName>
        <fullName evidence="1">Uncharacterized protein</fullName>
    </submittedName>
</protein>
<sequence length="125" mass="13737">MEQKTENVGQHFLIGMMANQLMPFVIKGEDIQSSLNNKDAVIKRSINVATVIAKQIQERVGDEDTEVVLTAASSTAETVGAMIEKDPGGTFANLESRTKVAIDMVIELNESVEKLDENVNEEEEQ</sequence>
<dbReference type="AlphaFoldDB" id="A0A941IX86"/>
<name>A0A941IX86_9BACT</name>
<dbReference type="RefSeq" id="WP_212188306.1">
    <property type="nucleotide sequence ID" value="NZ_JAGTAR010000002.1"/>
</dbReference>
<gene>
    <name evidence="1" type="ORF">KDU71_02435</name>
</gene>
<keyword evidence="2" id="KW-1185">Reference proteome</keyword>
<proteinExistence type="predicted"/>